<dbReference type="HOGENOM" id="CLU_002706_15_10_1"/>
<dbReference type="InterPro" id="IPR011990">
    <property type="entry name" value="TPR-like_helical_dom_sf"/>
</dbReference>
<dbReference type="EMBL" id="KI392495">
    <property type="protein sequence ID" value="ERN15804.1"/>
    <property type="molecule type" value="Genomic_DNA"/>
</dbReference>
<dbReference type="Pfam" id="PF01535">
    <property type="entry name" value="PPR"/>
    <property type="match status" value="4"/>
</dbReference>
<dbReference type="OMA" id="ERQIANC"/>
<dbReference type="PANTHER" id="PTHR24015:SF2029">
    <property type="entry name" value="PENTACOTRIPEPTIDE-REPEAT REGION OF PRORP DOMAIN-CONTAINING PROTEIN"/>
    <property type="match status" value="1"/>
</dbReference>
<protein>
    <recommendedName>
        <fullName evidence="5">Pentacotripeptide-repeat region of PRORP domain-containing protein</fullName>
    </recommendedName>
</protein>
<dbReference type="PROSITE" id="PS51375">
    <property type="entry name" value="PPR"/>
    <property type="match status" value="5"/>
</dbReference>
<dbReference type="GO" id="GO:0003723">
    <property type="term" value="F:RNA binding"/>
    <property type="evidence" value="ECO:0007669"/>
    <property type="project" value="InterPro"/>
</dbReference>
<proteinExistence type="predicted"/>
<evidence type="ECO:0000313" key="4">
    <source>
        <dbReference type="Proteomes" id="UP000017836"/>
    </source>
</evidence>
<accession>U5D050</accession>
<evidence type="ECO:0000256" key="1">
    <source>
        <dbReference type="ARBA" id="ARBA00022737"/>
    </source>
</evidence>
<name>U5D050_AMBTC</name>
<organism evidence="3 4">
    <name type="scientific">Amborella trichopoda</name>
    <dbReference type="NCBI Taxonomy" id="13333"/>
    <lineage>
        <taxon>Eukaryota</taxon>
        <taxon>Viridiplantae</taxon>
        <taxon>Streptophyta</taxon>
        <taxon>Embryophyta</taxon>
        <taxon>Tracheophyta</taxon>
        <taxon>Spermatophyta</taxon>
        <taxon>Magnoliopsida</taxon>
        <taxon>Amborellales</taxon>
        <taxon>Amborellaceae</taxon>
        <taxon>Amborella</taxon>
    </lineage>
</organism>
<gene>
    <name evidence="3" type="ORF">AMTR_s00039p00132380</name>
</gene>
<evidence type="ECO:0000256" key="2">
    <source>
        <dbReference type="PROSITE-ProRule" id="PRU00708"/>
    </source>
</evidence>
<feature type="repeat" description="PPR" evidence="2">
    <location>
        <begin position="115"/>
        <end position="149"/>
    </location>
</feature>
<dbReference type="Gramene" id="ERN15804">
    <property type="protein sequence ID" value="ERN15804"/>
    <property type="gene ID" value="AMTR_s00039p00132380"/>
</dbReference>
<feature type="repeat" description="PPR" evidence="2">
    <location>
        <begin position="423"/>
        <end position="457"/>
    </location>
</feature>
<dbReference type="Pfam" id="PF13041">
    <property type="entry name" value="PPR_2"/>
    <property type="match status" value="3"/>
</dbReference>
<dbReference type="InterPro" id="IPR046848">
    <property type="entry name" value="E_motif"/>
</dbReference>
<dbReference type="AlphaFoldDB" id="U5D050"/>
<dbReference type="Proteomes" id="UP000017836">
    <property type="component" value="Unassembled WGS sequence"/>
</dbReference>
<dbReference type="InterPro" id="IPR046960">
    <property type="entry name" value="PPR_At4g14850-like_plant"/>
</dbReference>
<keyword evidence="4" id="KW-1185">Reference proteome</keyword>
<dbReference type="eggNOG" id="KOG4197">
    <property type="taxonomic scope" value="Eukaryota"/>
</dbReference>
<feature type="repeat" description="PPR" evidence="2">
    <location>
        <begin position="524"/>
        <end position="558"/>
    </location>
</feature>
<evidence type="ECO:0008006" key="5">
    <source>
        <dbReference type="Google" id="ProtNLM"/>
    </source>
</evidence>
<dbReference type="NCBIfam" id="TIGR00756">
    <property type="entry name" value="PPR"/>
    <property type="match status" value="6"/>
</dbReference>
<dbReference type="KEGG" id="atr:18444097"/>
<dbReference type="GO" id="GO:0009451">
    <property type="term" value="P:RNA modification"/>
    <property type="evidence" value="ECO:0007669"/>
    <property type="project" value="InterPro"/>
</dbReference>
<dbReference type="Gene3D" id="1.25.40.10">
    <property type="entry name" value="Tetratricopeptide repeat domain"/>
    <property type="match status" value="5"/>
</dbReference>
<feature type="repeat" description="PPR" evidence="2">
    <location>
        <begin position="320"/>
        <end position="354"/>
    </location>
</feature>
<dbReference type="FunFam" id="1.25.40.10:FF:000682">
    <property type="entry name" value="Pentatricopeptide repeat-containing protein At3g16610"/>
    <property type="match status" value="1"/>
</dbReference>
<sequence length="705" mass="78595">MPTFHSIFTNFLLSSKPRFSTAKTLTNLSTISTSDSSFPISSDHRSWNQAKEALGALILSPSCSPSQLLQIHGQVIATGFSQNIFLNTLLVSKYHSFQDPEAAHLVFNSVISKPNSIFWNSMIRGCCINGRLEEMIDIYSEMMNSGVSPDKLTYNLVLKACTDLSDFEYGLRIHDQIVQRSSECEVDVLVGTSLVNMYSKFGDVCFARSLFDRMPLRDIVAWNAMISGYSRNGLLSESLYLFKYLRLIKEISPNESTLVSIISVCRDLVQLQLGEAVHGFSIKTGLLQIISVSNSLIDMYISCGCLDVSAKLFDQLTVRDSVAWSLMIGGYSAYGRGQKAMKLFRVMKVSKEMVPTRAVLLNLLPACADLGAWEEAEKSVEEYTMNSLTESDASLSTALLNVYLKCGKIDKAFKLFGERSQRDAISWNAMIRGLGELKLWHQALRLFIEMWQEGREPDLITMLIVLPLIGSIASLKRAKEAHAYVIKTNLLLEIRIANSLIDMYSKCGCIKISQIIFDSILEKDVISWSSMISGYAMNGCSEDAIELFHAMEKTCTKPNNVTFVSLLSACTRGGLVEKGKEYFKSMRDVHGIKPEARHYACMVDLLSRAGFISQARELMDFMGTELSTSGWGSLLSACRVQCESLQIGEEAAKHLFNLEPRNAANYLVLASMYNSMGRSDDAKGVLRLLKERRVKKISPGCSWVC</sequence>
<dbReference type="PANTHER" id="PTHR24015">
    <property type="entry name" value="OS07G0578800 PROTEIN-RELATED"/>
    <property type="match status" value="1"/>
</dbReference>
<dbReference type="FunFam" id="1.25.40.10:FF:000090">
    <property type="entry name" value="Pentatricopeptide repeat-containing protein, chloroplastic"/>
    <property type="match status" value="1"/>
</dbReference>
<evidence type="ECO:0000313" key="3">
    <source>
        <dbReference type="EMBL" id="ERN15804.1"/>
    </source>
</evidence>
<dbReference type="Pfam" id="PF20431">
    <property type="entry name" value="E_motif"/>
    <property type="match status" value="1"/>
</dbReference>
<feature type="repeat" description="PPR" evidence="2">
    <location>
        <begin position="218"/>
        <end position="253"/>
    </location>
</feature>
<keyword evidence="1" id="KW-0677">Repeat</keyword>
<dbReference type="InterPro" id="IPR002885">
    <property type="entry name" value="PPR_rpt"/>
</dbReference>
<dbReference type="OrthoDB" id="733871at2759"/>
<reference evidence="4" key="1">
    <citation type="journal article" date="2013" name="Science">
        <title>The Amborella genome and the evolution of flowering plants.</title>
        <authorList>
            <consortium name="Amborella Genome Project"/>
        </authorList>
    </citation>
    <scope>NUCLEOTIDE SEQUENCE [LARGE SCALE GENOMIC DNA]</scope>
</reference>